<dbReference type="InterPro" id="IPR004805">
    <property type="entry name" value="DnaE2/DnaE/PolC"/>
</dbReference>
<dbReference type="GO" id="GO:0006260">
    <property type="term" value="P:DNA replication"/>
    <property type="evidence" value="ECO:0007669"/>
    <property type="project" value="UniProtKB-KW"/>
</dbReference>
<dbReference type="EC" id="2.7.7.7" evidence="3 13"/>
<reference evidence="15 16" key="1">
    <citation type="submission" date="2018-11" db="EMBL/GenBank/DDBJ databases">
        <title>Complete genome sequence of Nocardioides baekrokdamisoli strain KCTC 39748.</title>
        <authorList>
            <person name="Kang S.W."/>
            <person name="Lee K.C."/>
            <person name="Kim K.K."/>
            <person name="Kim J.S."/>
            <person name="Kim D.S."/>
            <person name="Ko S.H."/>
            <person name="Yang S.H."/>
            <person name="Shin Y.K."/>
            <person name="Lee J.S."/>
        </authorList>
    </citation>
    <scope>NUCLEOTIDE SEQUENCE [LARGE SCALE GENOMIC DNA]</scope>
    <source>
        <strain evidence="15 16">KCTC 39748</strain>
    </source>
</reference>
<keyword evidence="8 13" id="KW-0235">DNA replication</keyword>
<comment type="catalytic activity">
    <reaction evidence="12 13">
        <text>DNA(n) + a 2'-deoxyribonucleoside 5'-triphosphate = DNA(n+1) + diphosphate</text>
        <dbReference type="Rhea" id="RHEA:22508"/>
        <dbReference type="Rhea" id="RHEA-COMP:17339"/>
        <dbReference type="Rhea" id="RHEA-COMP:17340"/>
        <dbReference type="ChEBI" id="CHEBI:33019"/>
        <dbReference type="ChEBI" id="CHEBI:61560"/>
        <dbReference type="ChEBI" id="CHEBI:173112"/>
        <dbReference type="EC" id="2.7.7.7"/>
    </reaction>
</comment>
<dbReference type="InterPro" id="IPR012340">
    <property type="entry name" value="NA-bd_OB-fold"/>
</dbReference>
<evidence type="ECO:0000256" key="1">
    <source>
        <dbReference type="ARBA" id="ARBA00004496"/>
    </source>
</evidence>
<dbReference type="SMART" id="SM00481">
    <property type="entry name" value="POLIIIAc"/>
    <property type="match status" value="1"/>
</dbReference>
<dbReference type="Gene3D" id="1.10.150.870">
    <property type="match status" value="1"/>
</dbReference>
<evidence type="ECO:0000256" key="11">
    <source>
        <dbReference type="ARBA" id="ARBA00023204"/>
    </source>
</evidence>
<dbReference type="InterPro" id="IPR011708">
    <property type="entry name" value="DNA_pol3_alpha_NTPase_dom"/>
</dbReference>
<keyword evidence="11 13" id="KW-0234">DNA repair</keyword>
<proteinExistence type="inferred from homology"/>
<dbReference type="InterPro" id="IPR004365">
    <property type="entry name" value="NA-bd_OB_tRNA"/>
</dbReference>
<dbReference type="Proteomes" id="UP000271573">
    <property type="component" value="Chromosome"/>
</dbReference>
<dbReference type="EMBL" id="AP019307">
    <property type="protein sequence ID" value="BBH16094.1"/>
    <property type="molecule type" value="Genomic_DNA"/>
</dbReference>
<evidence type="ECO:0000256" key="10">
    <source>
        <dbReference type="ARBA" id="ARBA00022932"/>
    </source>
</evidence>
<evidence type="ECO:0000256" key="13">
    <source>
        <dbReference type="HAMAP-Rule" id="MF_01902"/>
    </source>
</evidence>
<dbReference type="InterPro" id="IPR023073">
    <property type="entry name" value="DnaE2"/>
</dbReference>
<dbReference type="Pfam" id="PF14579">
    <property type="entry name" value="HHH_6"/>
    <property type="match status" value="1"/>
</dbReference>
<dbReference type="GO" id="GO:0006281">
    <property type="term" value="P:DNA repair"/>
    <property type="evidence" value="ECO:0007669"/>
    <property type="project" value="UniProtKB-UniRule"/>
</dbReference>
<dbReference type="Gene3D" id="3.20.20.140">
    <property type="entry name" value="Metal-dependent hydrolases"/>
    <property type="match status" value="1"/>
</dbReference>
<dbReference type="NCBIfam" id="TIGR00594">
    <property type="entry name" value="polc"/>
    <property type="match status" value="1"/>
</dbReference>
<dbReference type="InterPro" id="IPR040982">
    <property type="entry name" value="DNA_pol3_finger"/>
</dbReference>
<gene>
    <name evidence="15" type="primary">dnaE</name>
    <name evidence="13" type="synonym">dnaE2</name>
    <name evidence="15" type="ORF">Back2_03810</name>
</gene>
<dbReference type="InterPro" id="IPR003141">
    <property type="entry name" value="Pol/His_phosphatase_N"/>
</dbReference>
<evidence type="ECO:0000256" key="9">
    <source>
        <dbReference type="ARBA" id="ARBA00022763"/>
    </source>
</evidence>
<dbReference type="Pfam" id="PF01336">
    <property type="entry name" value="tRNA_anti-codon"/>
    <property type="match status" value="1"/>
</dbReference>
<dbReference type="KEGG" id="nbe:Back2_03810"/>
<dbReference type="CDD" id="cd07431">
    <property type="entry name" value="PHP_PolIIIA"/>
    <property type="match status" value="1"/>
</dbReference>
<dbReference type="RefSeq" id="WP_125566256.1">
    <property type="nucleotide sequence ID" value="NZ_AP019307.1"/>
</dbReference>
<keyword evidence="9 13" id="KW-0227">DNA damage</keyword>
<sequence>MGWSNPNVPWSELERRLSGKADLQSEAPITRKRKRLTSLEIERPEVVVPYAELHAHSNFSFLDGASGPDKLIEEAARQGLHGIALTDHDGFYGAPLFAEAAKAAGDVLTIYGAELSLDLPGPQNGNPDPAGEHLLVLARGVDGYRRLAGAMTEAHLRGDEKGRPVYDLDELVDRGRGHWVVLTGCRKGFGERPQLLVDWFGADSVYVELTDRGGPLDTQVNDRRAAMAEALGLPIVATNNVHYASPDHHRLADAVAAVRGRRSLVEMGGWLPGPTAYVRSGVEMAERFVRYPDAVARTVEVADACAFDLLKAKPKLPKRGIPEGHTATSWLRHLTEEGFEVRYAQANADDPAFVARARATIEHELDVIGRKDFSGYFVIVHDIVAYARSQEILCQGRGSAAASAVCYALGITAIDPVFYNLPFQRFISEHREEEPDIDVDFDSDRREEVIQWVYREYGRRNAAQVANIVGYRPKMAVRDAAKALGYSVGQQDAWSKHISSWTSVESEDIPAPVITLAGEFLGAPRHLGIHSGGMILTEEPIGEVVPIERARMDNRTVLQWDKDGCEYMGLVKFDLLGLGMLSALDHMMRMTGEHLGEPWELASVPKEEPAVYDMLCRADSIGVFQVESRAQIGTLPRLLPRCFYDLAIEIALIRPGPIQGGAVHPYVRRATGREPIEYAHPLLEPILERTRGVPLFQEQLMDMGRVLGDFSVDDADLLRRAMGSKRGIERIESLKTQLMDGMLAKEMSEQTAKAVYVQILSFANFGFAESHALSFAKLVYSSSWFKLHYPGIFLAALLRAQPMGFYSPQSLTQDARRHGVEVRGPSLNHSAAQADMEPLVGTAVPTGIDSCMSDSQPAEWVPGTPDPTPIHRRDANLAVRLGLDSVRGIGLEVARRIVTAREERPFTDLQDLSRRAGLDATQLEALATAGAIDQMSRREALWQAGWTESEDHLDGLRMTPETPQLAEMNQVETVLADLWATGMTPDSHPFAHLRDSLTASGLPCIRDLTTLESGRRLTVAGLVTHRQRPGTAGGVTFLNLEDESGMLNVVCSAGVWGRYRKTATTNSVLLIRGILERNDGVTNLIADKLSPMSELFMSAAEALEWRHRSRDFR</sequence>
<evidence type="ECO:0000256" key="6">
    <source>
        <dbReference type="ARBA" id="ARBA00022679"/>
    </source>
</evidence>
<dbReference type="NCBIfam" id="NF004225">
    <property type="entry name" value="PRK05672.1"/>
    <property type="match status" value="1"/>
</dbReference>
<evidence type="ECO:0000256" key="12">
    <source>
        <dbReference type="ARBA" id="ARBA00049244"/>
    </source>
</evidence>
<organism evidence="15 16">
    <name type="scientific">Nocardioides baekrokdamisoli</name>
    <dbReference type="NCBI Taxonomy" id="1804624"/>
    <lineage>
        <taxon>Bacteria</taxon>
        <taxon>Bacillati</taxon>
        <taxon>Actinomycetota</taxon>
        <taxon>Actinomycetes</taxon>
        <taxon>Propionibacteriales</taxon>
        <taxon>Nocardioidaceae</taxon>
        <taxon>Nocardioides</taxon>
    </lineage>
</organism>
<dbReference type="SUPFAM" id="SSF89550">
    <property type="entry name" value="PHP domain-like"/>
    <property type="match status" value="1"/>
</dbReference>
<feature type="domain" description="Polymerase/histidinol phosphatase N-terminal" evidence="14">
    <location>
        <begin position="51"/>
        <end position="119"/>
    </location>
</feature>
<dbReference type="InterPro" id="IPR010994">
    <property type="entry name" value="RuvA_2-like"/>
</dbReference>
<evidence type="ECO:0000256" key="2">
    <source>
        <dbReference type="ARBA" id="ARBA00007391"/>
    </source>
</evidence>
<dbReference type="InterPro" id="IPR029460">
    <property type="entry name" value="DNAPol_HHH"/>
</dbReference>
<keyword evidence="10 13" id="KW-0239">DNA-directed DNA polymerase</keyword>
<evidence type="ECO:0000256" key="3">
    <source>
        <dbReference type="ARBA" id="ARBA00012417"/>
    </source>
</evidence>
<protein>
    <recommendedName>
        <fullName evidence="4 13">Error-prone DNA polymerase</fullName>
        <ecNumber evidence="3 13">2.7.7.7</ecNumber>
    </recommendedName>
</protein>
<dbReference type="PANTHER" id="PTHR32294">
    <property type="entry name" value="DNA POLYMERASE III SUBUNIT ALPHA"/>
    <property type="match status" value="1"/>
</dbReference>
<dbReference type="Pfam" id="PF07733">
    <property type="entry name" value="DNA_pol3_alpha"/>
    <property type="match status" value="1"/>
</dbReference>
<dbReference type="HAMAP" id="MF_01902">
    <property type="entry name" value="DNApol_error_prone"/>
    <property type="match status" value="1"/>
</dbReference>
<keyword evidence="5 13" id="KW-0963">Cytoplasm</keyword>
<evidence type="ECO:0000256" key="4">
    <source>
        <dbReference type="ARBA" id="ARBA00017273"/>
    </source>
</evidence>
<keyword evidence="6 13" id="KW-0808">Transferase</keyword>
<dbReference type="PANTHER" id="PTHR32294:SF4">
    <property type="entry name" value="ERROR-PRONE DNA POLYMERASE"/>
    <property type="match status" value="1"/>
</dbReference>
<evidence type="ECO:0000313" key="16">
    <source>
        <dbReference type="Proteomes" id="UP000271573"/>
    </source>
</evidence>
<evidence type="ECO:0000259" key="14">
    <source>
        <dbReference type="SMART" id="SM00481"/>
    </source>
</evidence>
<keyword evidence="7 13" id="KW-0548">Nucleotidyltransferase</keyword>
<comment type="similarity">
    <text evidence="2 13">Belongs to the DNA polymerase type-C family. DnaE2 subfamily.</text>
</comment>
<dbReference type="GO" id="GO:0003676">
    <property type="term" value="F:nucleic acid binding"/>
    <property type="evidence" value="ECO:0007669"/>
    <property type="project" value="InterPro"/>
</dbReference>
<dbReference type="SUPFAM" id="SSF47781">
    <property type="entry name" value="RuvA domain 2-like"/>
    <property type="match status" value="1"/>
</dbReference>
<dbReference type="Gene3D" id="2.40.50.140">
    <property type="entry name" value="Nucleic acid-binding proteins"/>
    <property type="match status" value="1"/>
</dbReference>
<dbReference type="InterPro" id="IPR016195">
    <property type="entry name" value="Pol/histidinol_Pase-like"/>
</dbReference>
<comment type="function">
    <text evidence="13">DNA polymerase involved in damage-induced mutagenesis and translesion synthesis (TLS). It is not the major replicative DNA polymerase.</text>
</comment>
<dbReference type="GO" id="GO:0005737">
    <property type="term" value="C:cytoplasm"/>
    <property type="evidence" value="ECO:0007669"/>
    <property type="project" value="UniProtKB-SubCell"/>
</dbReference>
<evidence type="ECO:0000256" key="7">
    <source>
        <dbReference type="ARBA" id="ARBA00022695"/>
    </source>
</evidence>
<evidence type="ECO:0000313" key="15">
    <source>
        <dbReference type="EMBL" id="BBH16094.1"/>
    </source>
</evidence>
<comment type="subcellular location">
    <subcellularLocation>
        <location evidence="1 13">Cytoplasm</location>
    </subcellularLocation>
</comment>
<name>A0A3G9IY53_9ACTN</name>
<keyword evidence="16" id="KW-1185">Reference proteome</keyword>
<dbReference type="AlphaFoldDB" id="A0A3G9IY53"/>
<dbReference type="Pfam" id="PF17657">
    <property type="entry name" value="DNA_pol3_finger"/>
    <property type="match status" value="1"/>
</dbReference>
<dbReference type="CDD" id="cd04485">
    <property type="entry name" value="DnaE_OBF"/>
    <property type="match status" value="1"/>
</dbReference>
<dbReference type="GO" id="GO:0003887">
    <property type="term" value="F:DNA-directed DNA polymerase activity"/>
    <property type="evidence" value="ECO:0007669"/>
    <property type="project" value="UniProtKB-UniRule"/>
</dbReference>
<dbReference type="GO" id="GO:0008408">
    <property type="term" value="F:3'-5' exonuclease activity"/>
    <property type="evidence" value="ECO:0007669"/>
    <property type="project" value="InterPro"/>
</dbReference>
<accession>A0A3G9IY53</accession>
<evidence type="ECO:0000256" key="5">
    <source>
        <dbReference type="ARBA" id="ARBA00022490"/>
    </source>
</evidence>
<evidence type="ECO:0000256" key="8">
    <source>
        <dbReference type="ARBA" id="ARBA00022705"/>
    </source>
</evidence>
<dbReference type="OrthoDB" id="9803237at2"/>
<dbReference type="Pfam" id="PF02811">
    <property type="entry name" value="PHP"/>
    <property type="match status" value="1"/>
</dbReference>
<dbReference type="InterPro" id="IPR004013">
    <property type="entry name" value="PHP_dom"/>
</dbReference>